<dbReference type="RefSeq" id="WP_013678917.1">
    <property type="nucleotide sequence ID" value="NC_015315.1"/>
</dbReference>
<feature type="transmembrane region" description="Helical" evidence="1">
    <location>
        <begin position="298"/>
        <end position="320"/>
    </location>
</feature>
<dbReference type="SUPFAM" id="SSF103473">
    <property type="entry name" value="MFS general substrate transporter"/>
    <property type="match status" value="1"/>
</dbReference>
<feature type="transmembrane region" description="Helical" evidence="1">
    <location>
        <begin position="359"/>
        <end position="378"/>
    </location>
</feature>
<dbReference type="OrthoDB" id="29061at2157"/>
<protein>
    <submittedName>
        <fullName evidence="3">Membrane protein</fullName>
    </submittedName>
</protein>
<sequence>MPSAGRTLVLTSVAHFINDGNTWLLPVAYAYMVKAHGMPAYLAGVIALAFAGLGALASPLVGRLMDIYGRPLKLIGIGMGLWALGLAVFGYGVEFYNVPAALAGAVVAGIASAFYHPLGSAALALSYGGSSGYAMGVNGAMGSLGRALYPAISTALFAILGSNYLYALISLAAVSLAAAVPMFLCEEPGLRRGGRKASSSERPDMRAVATLTAVVFARGFALQGISQYVGVVLVSYFGYSFGQSLGNEITFFLLPAIVGQPLFGYLSDVVGRRTLLAGTTAGAALSAVALVATRSLYWLPVFGLFTFSAFPLSLSLAGDLVPRSSTGLATSLVWGLGNTGGGALGPLAMGLLLSSMGLGGVYVMAAVALASAALTVLVPRPPKRSRVPLFG</sequence>
<gene>
    <name evidence="3" type="ordered locus">TUZN_0077</name>
</gene>
<feature type="transmembrane region" description="Helical" evidence="1">
    <location>
        <begin position="206"/>
        <end position="229"/>
    </location>
</feature>
<dbReference type="InterPro" id="IPR036259">
    <property type="entry name" value="MFS_trans_sf"/>
</dbReference>
<accession>F2L132</accession>
<name>F2L132_THEU7</name>
<feature type="transmembrane region" description="Helical" evidence="1">
    <location>
        <begin position="40"/>
        <end position="62"/>
    </location>
</feature>
<evidence type="ECO:0000259" key="2">
    <source>
        <dbReference type="PROSITE" id="PS50850"/>
    </source>
</evidence>
<dbReference type="Proteomes" id="UP000008138">
    <property type="component" value="Chromosome"/>
</dbReference>
<feature type="transmembrane region" description="Helical" evidence="1">
    <location>
        <begin position="99"/>
        <end position="125"/>
    </location>
</feature>
<dbReference type="GO" id="GO:0022857">
    <property type="term" value="F:transmembrane transporter activity"/>
    <property type="evidence" value="ECO:0007669"/>
    <property type="project" value="InterPro"/>
</dbReference>
<evidence type="ECO:0000256" key="1">
    <source>
        <dbReference type="SAM" id="Phobius"/>
    </source>
</evidence>
<feature type="transmembrane region" description="Helical" evidence="1">
    <location>
        <begin position="332"/>
        <end position="353"/>
    </location>
</feature>
<reference evidence="3 4" key="1">
    <citation type="journal article" date="2011" name="J. Bacteriol.">
        <title>Complete genome sequence of the thermoacidophilic crenarchaeon Thermoproteus uzoniensis 768-20.</title>
        <authorList>
            <person name="Mardanov A.V."/>
            <person name="Gumerov V.M."/>
            <person name="Beletsky A.V."/>
            <person name="Prokofeva M.I."/>
            <person name="Bonch-Osmolovskaya E.A."/>
            <person name="Ravin N.V."/>
            <person name="Skryabin K.G."/>
        </authorList>
    </citation>
    <scope>NUCLEOTIDE SEQUENCE [LARGE SCALE GENOMIC DNA]</scope>
    <source>
        <strain evidence="3 4">768-20</strain>
    </source>
</reference>
<dbReference type="HOGENOM" id="CLU_705185_0_0_2"/>
<dbReference type="KEGG" id="tuz:TUZN_0077"/>
<dbReference type="PANTHER" id="PTHR43129">
    <property type="entry name" value="FOSMIDOMYCIN RESISTANCE PROTEIN"/>
    <property type="match status" value="1"/>
</dbReference>
<dbReference type="STRING" id="999630.TUZN_0077"/>
<feature type="domain" description="Major facilitator superfamily (MFS) profile" evidence="2">
    <location>
        <begin position="7"/>
        <end position="383"/>
    </location>
</feature>
<feature type="transmembrane region" description="Helical" evidence="1">
    <location>
        <begin position="249"/>
        <end position="267"/>
    </location>
</feature>
<keyword evidence="1" id="KW-0472">Membrane</keyword>
<dbReference type="GO" id="GO:0005886">
    <property type="term" value="C:plasma membrane"/>
    <property type="evidence" value="ECO:0007669"/>
    <property type="project" value="TreeGrafter"/>
</dbReference>
<dbReference type="InterPro" id="IPR020846">
    <property type="entry name" value="MFS_dom"/>
</dbReference>
<organism evidence="3 4">
    <name type="scientific">Thermoproteus uzoniensis (strain 768-20)</name>
    <dbReference type="NCBI Taxonomy" id="999630"/>
    <lineage>
        <taxon>Archaea</taxon>
        <taxon>Thermoproteota</taxon>
        <taxon>Thermoprotei</taxon>
        <taxon>Thermoproteales</taxon>
        <taxon>Thermoproteaceae</taxon>
        <taxon>Thermoproteus</taxon>
    </lineage>
</organism>
<feature type="transmembrane region" description="Helical" evidence="1">
    <location>
        <begin position="74"/>
        <end position="93"/>
    </location>
</feature>
<dbReference type="PANTHER" id="PTHR43129:SF1">
    <property type="entry name" value="FOSMIDOMYCIN RESISTANCE PROTEIN"/>
    <property type="match status" value="1"/>
</dbReference>
<keyword evidence="4" id="KW-1185">Reference proteome</keyword>
<feature type="transmembrane region" description="Helical" evidence="1">
    <location>
        <begin position="165"/>
        <end position="185"/>
    </location>
</feature>
<dbReference type="PROSITE" id="PS50850">
    <property type="entry name" value="MFS"/>
    <property type="match status" value="1"/>
</dbReference>
<dbReference type="Gene3D" id="1.20.1250.20">
    <property type="entry name" value="MFS general substrate transporter like domains"/>
    <property type="match status" value="2"/>
</dbReference>
<dbReference type="EMBL" id="CP002590">
    <property type="protein sequence ID" value="AEA11581.1"/>
    <property type="molecule type" value="Genomic_DNA"/>
</dbReference>
<dbReference type="InterPro" id="IPR011701">
    <property type="entry name" value="MFS"/>
</dbReference>
<evidence type="ECO:0000313" key="4">
    <source>
        <dbReference type="Proteomes" id="UP000008138"/>
    </source>
</evidence>
<dbReference type="eggNOG" id="arCOG00130">
    <property type="taxonomic scope" value="Archaea"/>
</dbReference>
<evidence type="ECO:0000313" key="3">
    <source>
        <dbReference type="EMBL" id="AEA11581.1"/>
    </source>
</evidence>
<dbReference type="AlphaFoldDB" id="F2L132"/>
<keyword evidence="1" id="KW-0812">Transmembrane</keyword>
<reference key="2">
    <citation type="submission" date="2011-03" db="EMBL/GenBank/DDBJ databases">
        <title>Complete genome sequence of the thermoacidophilic crenarchaeon Thermoproteus uzoniensis 768-20.</title>
        <authorList>
            <person name="Mardanov A.V."/>
            <person name="Gumerov V.M."/>
            <person name="Beletsky A.V."/>
            <person name="Prokofeva M.I."/>
            <person name="Bonch-Osmolovskaya E.A."/>
            <person name="Ravin N.V."/>
            <person name="Skryabin K.G."/>
        </authorList>
    </citation>
    <scope>NUCLEOTIDE SEQUENCE</scope>
    <source>
        <strain>768-20</strain>
    </source>
</reference>
<feature type="transmembrane region" description="Helical" evidence="1">
    <location>
        <begin position="137"/>
        <end position="159"/>
    </location>
</feature>
<dbReference type="Pfam" id="PF07690">
    <property type="entry name" value="MFS_1"/>
    <property type="match status" value="1"/>
</dbReference>
<keyword evidence="1" id="KW-1133">Transmembrane helix</keyword>
<feature type="transmembrane region" description="Helical" evidence="1">
    <location>
        <begin position="274"/>
        <end position="292"/>
    </location>
</feature>
<proteinExistence type="predicted"/>
<dbReference type="GeneID" id="10359630"/>